<reference evidence="2" key="1">
    <citation type="submission" date="2021-06" db="EMBL/GenBank/DDBJ databases">
        <authorList>
            <person name="Kallberg Y."/>
            <person name="Tangrot J."/>
            <person name="Rosling A."/>
        </authorList>
    </citation>
    <scope>NUCLEOTIDE SEQUENCE</scope>
    <source>
        <strain evidence="2">IA702</strain>
    </source>
</reference>
<gene>
    <name evidence="2" type="ORF">POCULU_LOCUS1860</name>
</gene>
<dbReference type="EMBL" id="CAJVPJ010000153">
    <property type="protein sequence ID" value="CAG8487076.1"/>
    <property type="molecule type" value="Genomic_DNA"/>
</dbReference>
<dbReference type="Proteomes" id="UP000789572">
    <property type="component" value="Unassembled WGS sequence"/>
</dbReference>
<evidence type="ECO:0000313" key="3">
    <source>
        <dbReference type="Proteomes" id="UP000789572"/>
    </source>
</evidence>
<organism evidence="2 3">
    <name type="scientific">Paraglomus occultum</name>
    <dbReference type="NCBI Taxonomy" id="144539"/>
    <lineage>
        <taxon>Eukaryota</taxon>
        <taxon>Fungi</taxon>
        <taxon>Fungi incertae sedis</taxon>
        <taxon>Mucoromycota</taxon>
        <taxon>Glomeromycotina</taxon>
        <taxon>Glomeromycetes</taxon>
        <taxon>Paraglomerales</taxon>
        <taxon>Paraglomeraceae</taxon>
        <taxon>Paraglomus</taxon>
    </lineage>
</organism>
<evidence type="ECO:0000313" key="2">
    <source>
        <dbReference type="EMBL" id="CAG8487076.1"/>
    </source>
</evidence>
<sequence>MPRKSLNRQSAPLQALGSKFGSREEENVRDEDNENKADENSGLGVRPCVGSNPTSSSKKSLRANSLPTRSPRATARTNLRGLSRGPGL</sequence>
<evidence type="ECO:0000256" key="1">
    <source>
        <dbReference type="SAM" id="MobiDB-lite"/>
    </source>
</evidence>
<keyword evidence="3" id="KW-1185">Reference proteome</keyword>
<proteinExistence type="predicted"/>
<comment type="caution">
    <text evidence="2">The sequence shown here is derived from an EMBL/GenBank/DDBJ whole genome shotgun (WGS) entry which is preliminary data.</text>
</comment>
<feature type="compositionally biased region" description="Polar residues" evidence="1">
    <location>
        <begin position="51"/>
        <end position="68"/>
    </location>
</feature>
<accession>A0A9N8WF56</accession>
<feature type="region of interest" description="Disordered" evidence="1">
    <location>
        <begin position="1"/>
        <end position="88"/>
    </location>
</feature>
<dbReference type="AlphaFoldDB" id="A0A9N8WF56"/>
<name>A0A9N8WF56_9GLOM</name>
<protein>
    <submittedName>
        <fullName evidence="2">1644_t:CDS:1</fullName>
    </submittedName>
</protein>